<organism evidence="1">
    <name type="scientific">Siphoviridae sp. ct5op20</name>
    <dbReference type="NCBI Taxonomy" id="2826295"/>
    <lineage>
        <taxon>Viruses</taxon>
        <taxon>Duplodnaviria</taxon>
        <taxon>Heunggongvirae</taxon>
        <taxon>Uroviricota</taxon>
        <taxon>Caudoviricetes</taxon>
    </lineage>
</organism>
<accession>A0A8S5NRN1</accession>
<evidence type="ECO:0000313" key="1">
    <source>
        <dbReference type="EMBL" id="DAD96880.1"/>
    </source>
</evidence>
<reference evidence="1" key="1">
    <citation type="journal article" date="2021" name="Proc. Natl. Acad. Sci. U.S.A.">
        <title>A Catalog of Tens of Thousands of Viruses from Human Metagenomes Reveals Hidden Associations with Chronic Diseases.</title>
        <authorList>
            <person name="Tisza M.J."/>
            <person name="Buck C.B."/>
        </authorList>
    </citation>
    <scope>NUCLEOTIDE SEQUENCE</scope>
    <source>
        <strain evidence="1">Ct5op20</strain>
    </source>
</reference>
<proteinExistence type="predicted"/>
<name>A0A8S5NRN1_9CAUD</name>
<sequence length="94" mass="10214">MITSVSKAVTGSYNQIGTTQNHFILGSSSSLSIGDTVSYENANVCVTPSSRNPIYLYISNRGRAALCYREGVDDDGNQYISKYPNRLNSISPTL</sequence>
<protein>
    <submittedName>
        <fullName evidence="1">Uncharacterized protein</fullName>
    </submittedName>
</protein>
<dbReference type="EMBL" id="BK015225">
    <property type="protein sequence ID" value="DAD96880.1"/>
    <property type="molecule type" value="Genomic_DNA"/>
</dbReference>